<protein>
    <submittedName>
        <fullName evidence="9">Sugar transferase</fullName>
        <ecNumber evidence="9">2.7.8.-</ecNumber>
    </submittedName>
</protein>
<dbReference type="PANTHER" id="PTHR30576:SF10">
    <property type="entry name" value="SLL5057 PROTEIN"/>
    <property type="match status" value="1"/>
</dbReference>
<feature type="transmembrane region" description="Helical" evidence="7">
    <location>
        <begin position="143"/>
        <end position="160"/>
    </location>
</feature>
<name>A0ABU4VGX6_9ACTN</name>
<reference evidence="9 10" key="1">
    <citation type="submission" date="2023-11" db="EMBL/GenBank/DDBJ databases">
        <authorList>
            <person name="Xu M."/>
            <person name="Jiang T."/>
        </authorList>
    </citation>
    <scope>NUCLEOTIDE SEQUENCE [LARGE SCALE GENOMIC DNA]</scope>
    <source>
        <strain evidence="9 10">SD</strain>
    </source>
</reference>
<feature type="transmembrane region" description="Helical" evidence="7">
    <location>
        <begin position="330"/>
        <end position="351"/>
    </location>
</feature>
<dbReference type="Pfam" id="PF02397">
    <property type="entry name" value="Bac_transf"/>
    <property type="match status" value="1"/>
</dbReference>
<keyword evidence="5 7" id="KW-1133">Transmembrane helix</keyword>
<feature type="domain" description="Bacterial sugar transferase" evidence="8">
    <location>
        <begin position="325"/>
        <end position="511"/>
    </location>
</feature>
<feature type="transmembrane region" description="Helical" evidence="7">
    <location>
        <begin position="101"/>
        <end position="122"/>
    </location>
</feature>
<keyword evidence="3 9" id="KW-0808">Transferase</keyword>
<dbReference type="GO" id="GO:0016740">
    <property type="term" value="F:transferase activity"/>
    <property type="evidence" value="ECO:0007669"/>
    <property type="project" value="UniProtKB-KW"/>
</dbReference>
<dbReference type="Proteomes" id="UP001277761">
    <property type="component" value="Unassembled WGS sequence"/>
</dbReference>
<evidence type="ECO:0000313" key="9">
    <source>
        <dbReference type="EMBL" id="MDX8151056.1"/>
    </source>
</evidence>
<comment type="similarity">
    <text evidence="2">Belongs to the bacterial sugar transferase family.</text>
</comment>
<comment type="caution">
    <text evidence="9">The sequence shown here is derived from an EMBL/GenBank/DDBJ whole genome shotgun (WGS) entry which is preliminary data.</text>
</comment>
<proteinExistence type="inferred from homology"/>
<dbReference type="EC" id="2.7.8.-" evidence="9"/>
<evidence type="ECO:0000313" key="10">
    <source>
        <dbReference type="Proteomes" id="UP001277761"/>
    </source>
</evidence>
<evidence type="ECO:0000256" key="3">
    <source>
        <dbReference type="ARBA" id="ARBA00022679"/>
    </source>
</evidence>
<sequence>MRSTSSSSPSTLAAEAVAGPHGFARQSVQPVPHALDVREREAAPAPAPAHAQDLAAQAAIRHRRNRRGRTRQVVLVVGDALAVGLPVAVFVAAQWPSALRLPLIPLLVAAIFSATMHLYGLYPRHPRYITTSTLNEIPKTFHATLLAAILSGFLLRALGAPHLGSLLGLMMASGIVLLPTIRVAIRHGLTGLLGAERVLLIGTGSVTPAAVRSLLLRRDIEVVDHLPVPATWQGEGDAWQLDPDGVLARTVSDERVDRILLSTRDLRATTVAEFLAWSRVWHVSLTVLPEHFDVVGVGATIDQVDGATVVSLQPPALSGTAQVMKRAMDIAGAGFGLVLLSPLMLAVAIAVRLDSPGGALFRQERVGRGGRSFTLVKFRSMVTDADALTEQLMAHSHDPNWLQIEDDPRVTRVGRFIRKTSLDELPQLWNVLVGDMSLVGPRPLSVRDDARVRGWERGRLGLTPGLTGLWQVLGRKTVPFEEMVKLDHLYVSNWSLWGDIKLLLQTLPAVIAARGAR</sequence>
<keyword evidence="4 7" id="KW-0812">Transmembrane</keyword>
<evidence type="ECO:0000256" key="2">
    <source>
        <dbReference type="ARBA" id="ARBA00006464"/>
    </source>
</evidence>
<organism evidence="9 10">
    <name type="scientific">Patulibacter brassicae</name>
    <dbReference type="NCBI Taxonomy" id="1705717"/>
    <lineage>
        <taxon>Bacteria</taxon>
        <taxon>Bacillati</taxon>
        <taxon>Actinomycetota</taxon>
        <taxon>Thermoleophilia</taxon>
        <taxon>Solirubrobacterales</taxon>
        <taxon>Patulibacteraceae</taxon>
        <taxon>Patulibacter</taxon>
    </lineage>
</organism>
<keyword evidence="10" id="KW-1185">Reference proteome</keyword>
<feature type="transmembrane region" description="Helical" evidence="7">
    <location>
        <begin position="73"/>
        <end position="95"/>
    </location>
</feature>
<keyword evidence="6 7" id="KW-0472">Membrane</keyword>
<dbReference type="RefSeq" id="WP_319953209.1">
    <property type="nucleotide sequence ID" value="NZ_JAXAVX010000002.1"/>
</dbReference>
<dbReference type="PANTHER" id="PTHR30576">
    <property type="entry name" value="COLANIC BIOSYNTHESIS UDP-GLUCOSE LIPID CARRIER TRANSFERASE"/>
    <property type="match status" value="1"/>
</dbReference>
<evidence type="ECO:0000256" key="7">
    <source>
        <dbReference type="SAM" id="Phobius"/>
    </source>
</evidence>
<dbReference type="EMBL" id="JAXAVX010000002">
    <property type="protein sequence ID" value="MDX8151056.1"/>
    <property type="molecule type" value="Genomic_DNA"/>
</dbReference>
<evidence type="ECO:0000256" key="6">
    <source>
        <dbReference type="ARBA" id="ARBA00023136"/>
    </source>
</evidence>
<comment type="subcellular location">
    <subcellularLocation>
        <location evidence="1">Membrane</location>
        <topology evidence="1">Multi-pass membrane protein</topology>
    </subcellularLocation>
</comment>
<evidence type="ECO:0000259" key="8">
    <source>
        <dbReference type="Pfam" id="PF02397"/>
    </source>
</evidence>
<evidence type="ECO:0000256" key="1">
    <source>
        <dbReference type="ARBA" id="ARBA00004141"/>
    </source>
</evidence>
<evidence type="ECO:0000256" key="4">
    <source>
        <dbReference type="ARBA" id="ARBA00022692"/>
    </source>
</evidence>
<gene>
    <name evidence="9" type="ORF">SK069_05590</name>
</gene>
<feature type="transmembrane region" description="Helical" evidence="7">
    <location>
        <begin position="166"/>
        <end position="185"/>
    </location>
</feature>
<dbReference type="NCBIfam" id="TIGR03025">
    <property type="entry name" value="EPS_sugtrans"/>
    <property type="match status" value="1"/>
</dbReference>
<dbReference type="InterPro" id="IPR017475">
    <property type="entry name" value="EPS_sugar_tfrase"/>
</dbReference>
<evidence type="ECO:0000256" key="5">
    <source>
        <dbReference type="ARBA" id="ARBA00022989"/>
    </source>
</evidence>
<dbReference type="InterPro" id="IPR003362">
    <property type="entry name" value="Bact_transf"/>
</dbReference>
<accession>A0ABU4VGX6</accession>